<reference evidence="15 16" key="1">
    <citation type="journal article" date="2020" name="Mol. Plant">
        <title>The Chromosome-Based Rubber Tree Genome Provides New Insights into Spurge Genome Evolution and Rubber Biosynthesis.</title>
        <authorList>
            <person name="Liu J."/>
            <person name="Shi C."/>
            <person name="Shi C.C."/>
            <person name="Li W."/>
            <person name="Zhang Q.J."/>
            <person name="Zhang Y."/>
            <person name="Li K."/>
            <person name="Lu H.F."/>
            <person name="Shi C."/>
            <person name="Zhu S.T."/>
            <person name="Xiao Z.Y."/>
            <person name="Nan H."/>
            <person name="Yue Y."/>
            <person name="Zhu X.G."/>
            <person name="Wu Y."/>
            <person name="Hong X.N."/>
            <person name="Fan G.Y."/>
            <person name="Tong Y."/>
            <person name="Zhang D."/>
            <person name="Mao C.L."/>
            <person name="Liu Y.L."/>
            <person name="Hao S.J."/>
            <person name="Liu W.Q."/>
            <person name="Lv M.Q."/>
            <person name="Zhang H.B."/>
            <person name="Liu Y."/>
            <person name="Hu-Tang G.R."/>
            <person name="Wang J.P."/>
            <person name="Wang J.H."/>
            <person name="Sun Y.H."/>
            <person name="Ni S.B."/>
            <person name="Chen W.B."/>
            <person name="Zhang X.C."/>
            <person name="Jiao Y.N."/>
            <person name="Eichler E.E."/>
            <person name="Li G.H."/>
            <person name="Liu X."/>
            <person name="Gao L.Z."/>
        </authorList>
    </citation>
    <scope>NUCLEOTIDE SEQUENCE [LARGE SCALE GENOMIC DNA]</scope>
    <source>
        <strain evidence="16">cv. GT1</strain>
        <tissue evidence="15">Leaf</tissue>
    </source>
</reference>
<dbReference type="GO" id="GO:0006207">
    <property type="term" value="P:'de novo' pyrimidine nucleobase biosynthetic process"/>
    <property type="evidence" value="ECO:0007669"/>
    <property type="project" value="InterPro"/>
</dbReference>
<dbReference type="GO" id="GO:0008033">
    <property type="term" value="P:tRNA processing"/>
    <property type="evidence" value="ECO:0007669"/>
    <property type="project" value="UniProtKB-KW"/>
</dbReference>
<dbReference type="InterPro" id="IPR020095">
    <property type="entry name" value="PsdUridine_synth_TruA_C"/>
</dbReference>
<comment type="catalytic activity">
    <reaction evidence="11">
        <text>carbamoyl phosphate + L-aspartate = N-carbamoyl-L-aspartate + phosphate + H(+)</text>
        <dbReference type="Rhea" id="RHEA:20013"/>
        <dbReference type="ChEBI" id="CHEBI:15378"/>
        <dbReference type="ChEBI" id="CHEBI:29991"/>
        <dbReference type="ChEBI" id="CHEBI:32814"/>
        <dbReference type="ChEBI" id="CHEBI:43474"/>
        <dbReference type="ChEBI" id="CHEBI:58228"/>
        <dbReference type="EC" id="2.1.3.2"/>
    </reaction>
</comment>
<dbReference type="PANTHER" id="PTHR45753">
    <property type="entry name" value="ORNITHINE CARBAMOYLTRANSFERASE, MITOCHONDRIAL"/>
    <property type="match status" value="1"/>
</dbReference>
<dbReference type="GO" id="GO:0016597">
    <property type="term" value="F:amino acid binding"/>
    <property type="evidence" value="ECO:0007669"/>
    <property type="project" value="InterPro"/>
</dbReference>
<evidence type="ECO:0000256" key="1">
    <source>
        <dbReference type="ARBA" id="ARBA00004852"/>
    </source>
</evidence>
<dbReference type="InterPro" id="IPR020097">
    <property type="entry name" value="PsdUridine_synth_TruA_a/b_dom"/>
</dbReference>
<evidence type="ECO:0000256" key="11">
    <source>
        <dbReference type="ARBA" id="ARBA00048859"/>
    </source>
</evidence>
<dbReference type="NCBIfam" id="TIGR00670">
    <property type="entry name" value="asp_carb_tr"/>
    <property type="match status" value="1"/>
</dbReference>
<evidence type="ECO:0000313" key="15">
    <source>
        <dbReference type="EMBL" id="KAF2281889.1"/>
    </source>
</evidence>
<name>A0A6A6K3B6_HEVBR</name>
<dbReference type="GO" id="GO:0001522">
    <property type="term" value="P:pseudouridine synthesis"/>
    <property type="evidence" value="ECO:0007669"/>
    <property type="project" value="InterPro"/>
</dbReference>
<dbReference type="GO" id="GO:0044205">
    <property type="term" value="P:'de novo' UMP biosynthetic process"/>
    <property type="evidence" value="ECO:0007669"/>
    <property type="project" value="UniProtKB-UniPathway"/>
</dbReference>
<dbReference type="HAMAP" id="MF_00171">
    <property type="entry name" value="TruA"/>
    <property type="match status" value="1"/>
</dbReference>
<evidence type="ECO:0000256" key="6">
    <source>
        <dbReference type="ARBA" id="ARBA00022679"/>
    </source>
</evidence>
<dbReference type="GO" id="GO:0005829">
    <property type="term" value="C:cytosol"/>
    <property type="evidence" value="ECO:0007669"/>
    <property type="project" value="TreeGrafter"/>
</dbReference>
<dbReference type="UniPathway" id="UPA00070">
    <property type="reaction ID" value="UER00116"/>
</dbReference>
<evidence type="ECO:0000256" key="9">
    <source>
        <dbReference type="ARBA" id="ARBA00023235"/>
    </source>
</evidence>
<dbReference type="NCBIfam" id="NF002032">
    <property type="entry name" value="PRK00856.1"/>
    <property type="match status" value="1"/>
</dbReference>
<dbReference type="InterPro" id="IPR002082">
    <property type="entry name" value="Asp_carbamoyltransf"/>
</dbReference>
<dbReference type="Pfam" id="PF00185">
    <property type="entry name" value="OTCace"/>
    <property type="match status" value="1"/>
</dbReference>
<comment type="similarity">
    <text evidence="3">Belongs to the tRNA pseudouridine synthase TruA family.</text>
</comment>
<dbReference type="Pfam" id="PF01416">
    <property type="entry name" value="PseudoU_synth_1"/>
    <property type="match status" value="1"/>
</dbReference>
<dbReference type="GO" id="GO:0004070">
    <property type="term" value="F:aspartate carbamoyltransferase activity"/>
    <property type="evidence" value="ECO:0007669"/>
    <property type="project" value="UniProtKB-EC"/>
</dbReference>
<evidence type="ECO:0000259" key="14">
    <source>
        <dbReference type="Pfam" id="PF02729"/>
    </source>
</evidence>
<evidence type="ECO:0000256" key="2">
    <source>
        <dbReference type="ARBA" id="ARBA00008896"/>
    </source>
</evidence>
<sequence length="510" mass="56209">MGSLKKLLRVSDLSDKDVENLLLLANKYMAQEASDEVLRGKVIVNLFFEGSTRTLLAFEIAEKALGAISVTLNVAMSSMCKGESISDTISTMVAMGTDLVVVRCDQSCLVDEIAKRAGDCCVINAGDGHHEHPTQAVTDYATICSLKGGKVRGLEIAICGDVFHSRVARSNIRLLSRYGANIRVVTPTFVAHVPDGVSLVTHSLEEGIEGADVIMLLRIQRERMTSGDFMLDKEYSRLYMLDKKRLSLAKDDVIVMHPGPMNRGVEISDEVADNHSSVLLQRQKSAVGKSVQESVEGAIYRLSQQYVTVFAAGRTDAGVHALGQVIHFDLNTSLQDYVIKNALNHYLRSDMVSILSLEAAEESFHARFSAKKRHYMYKIVNRDAPPCLDRLRVWHIPKRLDVSCMQEAASYMVGEKKDFASFRAKECQSKSSVRTVDRIECVKDGSNILVHVSAKSFLHKQVRIIVGTLVQCGSGAFPPSYVLEILERKSRAAAGATAPPHGLYLVLVEY</sequence>
<evidence type="ECO:0000256" key="10">
    <source>
        <dbReference type="ARBA" id="ARBA00043884"/>
    </source>
</evidence>
<dbReference type="InterPro" id="IPR001406">
    <property type="entry name" value="PsdUridine_synth_TruA"/>
</dbReference>
<dbReference type="InterPro" id="IPR036901">
    <property type="entry name" value="Asp/Orn_carbamoylTrfase_sf"/>
</dbReference>
<keyword evidence="7" id="KW-0819">tRNA processing</keyword>
<dbReference type="Proteomes" id="UP000467840">
    <property type="component" value="Unassembled WGS sequence"/>
</dbReference>
<dbReference type="GO" id="GO:0006520">
    <property type="term" value="P:amino acid metabolic process"/>
    <property type="evidence" value="ECO:0007669"/>
    <property type="project" value="InterPro"/>
</dbReference>
<comment type="caution">
    <text evidence="15">The sequence shown here is derived from an EMBL/GenBank/DDBJ whole genome shotgun (WGS) entry which is preliminary data.</text>
</comment>
<protein>
    <recommendedName>
        <fullName evidence="5">aspartate carbamoyltransferase</fullName>
        <ecNumber evidence="5">2.1.3.2</ecNumber>
    </recommendedName>
</protein>
<evidence type="ECO:0000313" key="16">
    <source>
        <dbReference type="Proteomes" id="UP000467840"/>
    </source>
</evidence>
<dbReference type="PROSITE" id="PS00097">
    <property type="entry name" value="CARBAMOYLTRANSFERASE"/>
    <property type="match status" value="1"/>
</dbReference>
<dbReference type="InterPro" id="IPR020103">
    <property type="entry name" value="PsdUridine_synth_cat_dom_sf"/>
</dbReference>
<keyword evidence="6" id="KW-0808">Transferase</keyword>
<dbReference type="Gene3D" id="3.30.70.660">
    <property type="entry name" value="Pseudouridine synthase I, catalytic domain, C-terminal subdomain"/>
    <property type="match status" value="1"/>
</dbReference>
<proteinExistence type="inferred from homology"/>
<comment type="similarity">
    <text evidence="2">Belongs to the aspartate/ornithine carbamoyltransferase superfamily. ATCase family.</text>
</comment>
<comment type="subunit">
    <text evidence="4">Homotrimer.</text>
</comment>
<comment type="function">
    <text evidence="10">Catalyzes the condensation of carbamoyl phosphate and aspartate to form carbamoyl aspartate and inorganic phosphate, the committed step in the de novo pyrimidine nucleotide biosynthesis pathway.</text>
</comment>
<dbReference type="PRINTS" id="PR00100">
    <property type="entry name" value="AOTCASE"/>
</dbReference>
<dbReference type="InterPro" id="IPR006131">
    <property type="entry name" value="Asp_carbamoyltransf_Asp/Orn-bd"/>
</dbReference>
<comment type="pathway">
    <text evidence="1">Pyrimidine metabolism; UMP biosynthesis via de novo pathway; (S)-dihydroorotate from bicarbonate: step 2/3.</text>
</comment>
<keyword evidence="16" id="KW-1185">Reference proteome</keyword>
<organism evidence="15 16">
    <name type="scientific">Hevea brasiliensis</name>
    <name type="common">Para rubber tree</name>
    <name type="synonym">Siphonia brasiliensis</name>
    <dbReference type="NCBI Taxonomy" id="3981"/>
    <lineage>
        <taxon>Eukaryota</taxon>
        <taxon>Viridiplantae</taxon>
        <taxon>Streptophyta</taxon>
        <taxon>Embryophyta</taxon>
        <taxon>Tracheophyta</taxon>
        <taxon>Spermatophyta</taxon>
        <taxon>Magnoliopsida</taxon>
        <taxon>eudicotyledons</taxon>
        <taxon>Gunneridae</taxon>
        <taxon>Pentapetalae</taxon>
        <taxon>rosids</taxon>
        <taxon>fabids</taxon>
        <taxon>Malpighiales</taxon>
        <taxon>Euphorbiaceae</taxon>
        <taxon>Crotonoideae</taxon>
        <taxon>Micrandreae</taxon>
        <taxon>Hevea</taxon>
    </lineage>
</organism>
<feature type="domain" description="Aspartate/ornithine carbamoyltransferase carbamoyl-P binding" evidence="14">
    <location>
        <begin position="5"/>
        <end position="143"/>
    </location>
</feature>
<evidence type="ECO:0000256" key="7">
    <source>
        <dbReference type="ARBA" id="ARBA00022694"/>
    </source>
</evidence>
<evidence type="ECO:0000256" key="5">
    <source>
        <dbReference type="ARBA" id="ARBA00013008"/>
    </source>
</evidence>
<evidence type="ECO:0000256" key="3">
    <source>
        <dbReference type="ARBA" id="ARBA00009375"/>
    </source>
</evidence>
<dbReference type="EMBL" id="JAAGAX010000511">
    <property type="protein sequence ID" value="KAF2281889.1"/>
    <property type="molecule type" value="Genomic_DNA"/>
</dbReference>
<evidence type="ECO:0000259" key="12">
    <source>
        <dbReference type="Pfam" id="PF00185"/>
    </source>
</evidence>
<evidence type="ECO:0000259" key="13">
    <source>
        <dbReference type="Pfam" id="PF01416"/>
    </source>
</evidence>
<dbReference type="PANTHER" id="PTHR45753:SF6">
    <property type="entry name" value="ASPARTATE CARBAMOYLTRANSFERASE"/>
    <property type="match status" value="1"/>
</dbReference>
<keyword evidence="9" id="KW-0413">Isomerase</keyword>
<dbReference type="InterPro" id="IPR020094">
    <property type="entry name" value="TruA/RsuA/RluB/E/F_N"/>
</dbReference>
<dbReference type="InterPro" id="IPR006132">
    <property type="entry name" value="Asp/Orn_carbamoyltranf_P-bd"/>
</dbReference>
<gene>
    <name evidence="15" type="ORF">GH714_042713</name>
</gene>
<accession>A0A6A6K3B6</accession>
<dbReference type="SUPFAM" id="SSF53671">
    <property type="entry name" value="Aspartate/ornithine carbamoyltransferase"/>
    <property type="match status" value="1"/>
</dbReference>
<dbReference type="GO" id="GO:0009982">
    <property type="term" value="F:pseudouridine synthase activity"/>
    <property type="evidence" value="ECO:0007669"/>
    <property type="project" value="InterPro"/>
</dbReference>
<dbReference type="NCBIfam" id="TIGR00071">
    <property type="entry name" value="hisT_truA"/>
    <property type="match status" value="1"/>
</dbReference>
<dbReference type="EC" id="2.1.3.2" evidence="5"/>
<feature type="domain" description="Pseudouridine synthase I TruA alpha/beta" evidence="13">
    <location>
        <begin position="408"/>
        <end position="510"/>
    </location>
</feature>
<dbReference type="InterPro" id="IPR006130">
    <property type="entry name" value="Asp/Orn_carbamoylTrfase"/>
</dbReference>
<dbReference type="Pfam" id="PF02729">
    <property type="entry name" value="OTCace_N"/>
    <property type="match status" value="1"/>
</dbReference>
<dbReference type="Gene3D" id="3.30.70.580">
    <property type="entry name" value="Pseudouridine synthase I, catalytic domain, N-terminal subdomain"/>
    <property type="match status" value="1"/>
</dbReference>
<evidence type="ECO:0000256" key="8">
    <source>
        <dbReference type="ARBA" id="ARBA00022975"/>
    </source>
</evidence>
<keyword evidence="8" id="KW-0665">Pyrimidine biosynthesis</keyword>
<dbReference type="AlphaFoldDB" id="A0A6A6K3B6"/>
<dbReference type="SUPFAM" id="SSF55120">
    <property type="entry name" value="Pseudouridine synthase"/>
    <property type="match status" value="1"/>
</dbReference>
<dbReference type="CDD" id="cd02570">
    <property type="entry name" value="PseudoU_synth_EcTruA"/>
    <property type="match status" value="1"/>
</dbReference>
<dbReference type="Gene3D" id="3.40.50.1370">
    <property type="entry name" value="Aspartate/ornithine carbamoyltransferase"/>
    <property type="match status" value="2"/>
</dbReference>
<dbReference type="GO" id="GO:0003723">
    <property type="term" value="F:RNA binding"/>
    <property type="evidence" value="ECO:0007669"/>
    <property type="project" value="InterPro"/>
</dbReference>
<dbReference type="PRINTS" id="PR00101">
    <property type="entry name" value="ATCASE"/>
</dbReference>
<feature type="domain" description="Aspartate/ornithine carbamoyltransferase Asp/Orn-binding" evidence="12">
    <location>
        <begin position="153"/>
        <end position="281"/>
    </location>
</feature>
<evidence type="ECO:0000256" key="4">
    <source>
        <dbReference type="ARBA" id="ARBA00011233"/>
    </source>
</evidence>